<protein>
    <submittedName>
        <fullName evidence="1">Uncharacterized protein</fullName>
    </submittedName>
</protein>
<reference evidence="1" key="1">
    <citation type="submission" date="2011-04" db="EMBL/GenBank/DDBJ databases">
        <title>Evolution of plant cell wall degrading machinery underlies the functional diversity of forest fungi.</title>
        <authorList>
            <consortium name="US DOE Joint Genome Institute (JGI-PGF)"/>
            <person name="Eastwood D.C."/>
            <person name="Floudas D."/>
            <person name="Binder M."/>
            <person name="Majcherczyk A."/>
            <person name="Schneider P."/>
            <person name="Aerts A."/>
            <person name="Asiegbu F.O."/>
            <person name="Baker S.E."/>
            <person name="Barry K."/>
            <person name="Bendiksby M."/>
            <person name="Blumentritt M."/>
            <person name="Coutinho P.M."/>
            <person name="Cullen D."/>
            <person name="Cullen D."/>
            <person name="Gathman A."/>
            <person name="Goodell B."/>
            <person name="Henrissat B."/>
            <person name="Ihrmark K."/>
            <person name="Kauserud H."/>
            <person name="Kohler A."/>
            <person name="LaButti K."/>
            <person name="Lapidus A."/>
            <person name="Lavin J.L."/>
            <person name="Lee Y.-H."/>
            <person name="Lindquist E."/>
            <person name="Lilly W."/>
            <person name="Lucas S."/>
            <person name="Morin E."/>
            <person name="Murat C."/>
            <person name="Oguiza J.A."/>
            <person name="Park J."/>
            <person name="Pisabarro A.G."/>
            <person name="Riley R."/>
            <person name="Rosling A."/>
            <person name="Salamov A."/>
            <person name="Schmidt O."/>
            <person name="Schmutz J."/>
            <person name="Skrede I."/>
            <person name="Stenlid J."/>
            <person name="Wiebenga A."/>
            <person name="Xie X."/>
            <person name="Kues U."/>
            <person name="Hibbett D.S."/>
            <person name="Hoffmeister D."/>
            <person name="Hogberg N."/>
            <person name="Martin F."/>
            <person name="Grigoriev I.V."/>
            <person name="Watkinson S.C."/>
        </authorList>
    </citation>
    <scope>NUCLEOTIDE SEQUENCE</scope>
    <source>
        <strain evidence="1">S7.9</strain>
    </source>
</reference>
<dbReference type="Proteomes" id="UP000008064">
    <property type="component" value="Unassembled WGS sequence"/>
</dbReference>
<dbReference type="KEGG" id="sla:SERLADRAFT_401886"/>
<proteinExistence type="predicted"/>
<accession>F8PB52</accession>
<dbReference type="GeneID" id="18812125"/>
<dbReference type="HOGENOM" id="CLU_2361038_0_0_1"/>
<dbReference type="EMBL" id="GL945443">
    <property type="protein sequence ID" value="EGO19492.1"/>
    <property type="molecule type" value="Genomic_DNA"/>
</dbReference>
<evidence type="ECO:0000313" key="1">
    <source>
        <dbReference type="EMBL" id="EGO19492.1"/>
    </source>
</evidence>
<name>F8PB52_SERL9</name>
<dbReference type="AlphaFoldDB" id="F8PB52"/>
<organism>
    <name type="scientific">Serpula lacrymans var. lacrymans (strain S7.9)</name>
    <name type="common">Dry rot fungus</name>
    <dbReference type="NCBI Taxonomy" id="578457"/>
    <lineage>
        <taxon>Eukaryota</taxon>
        <taxon>Fungi</taxon>
        <taxon>Dikarya</taxon>
        <taxon>Basidiomycota</taxon>
        <taxon>Agaricomycotina</taxon>
        <taxon>Agaricomycetes</taxon>
        <taxon>Agaricomycetidae</taxon>
        <taxon>Boletales</taxon>
        <taxon>Coniophorineae</taxon>
        <taxon>Serpulaceae</taxon>
        <taxon>Serpula</taxon>
    </lineage>
</organism>
<dbReference type="RefSeq" id="XP_007323625.1">
    <property type="nucleotide sequence ID" value="XM_007323563.1"/>
</dbReference>
<sequence length="96" mass="11215">MQFTYYLEGVTPQRKGAKGHFLERHLKASFSDMLSHSTCDAIRPLVMKHDKLWLPDGGLVVEIENKLFFVDRSKLDSRSYLGMTEMKMQIYKTKMI</sequence>
<gene>
    <name evidence="1" type="ORF">SERLADRAFT_401886</name>
</gene>